<dbReference type="InterPro" id="IPR006046">
    <property type="entry name" value="Alpha_amylase"/>
</dbReference>
<keyword evidence="14" id="KW-1185">Reference proteome</keyword>
<evidence type="ECO:0000256" key="4">
    <source>
        <dbReference type="ARBA" id="ARBA00012595"/>
    </source>
</evidence>
<dbReference type="InterPro" id="IPR013783">
    <property type="entry name" value="Ig-like_fold"/>
</dbReference>
<feature type="transmembrane region" description="Helical" evidence="11">
    <location>
        <begin position="87"/>
        <end position="110"/>
    </location>
</feature>
<keyword evidence="11" id="KW-0472">Membrane</keyword>
<accession>A0ABN9UF94</accession>
<sequence>PFWFGAFHRRAGRASAQAWLLSRRRAVAPPACSDLPAKGRHNCGWRSGWGGRVRSGLALHRHPAAGAMGSLGSQALKHSRRRSAWRGALLAAWAVLAAAALLAAAAMHAASPQLRPAVAAALALLGLLAAVVVRGGRRSGAWQGPAPHSAPGLAADADAAEGEDSDNPPWDGAAGVPGCIYHAMHDTFEVLQARLPGLVAQGFDAVQLPPAQRCTPGDLREEWWLRYQPRSYGAIDPALGGESGLRQLCAEAAALGVAVIADCVFNHCAVVASREEWEAAQHDEGLLEELKGRLDTAFGPELCRDDFQFPWVALEGDKWDDPRFTYEGWGCGEWSELRWSPKVLALHFQHLRLLLTCGVRGFRFDAAKHMRPAHVCEYVSFLRKEGAAFVYAEVLSMNKDVHNQYTELSCRGFPVLSTDFIAASQLHAALRGNGSGGGCCALPRLAGVDRLGLGGRAVRFVRNHDTVLNAGEALCGIAWRSAEDAGAAWAYVLAHSGSPVLIYGPDAEAPAVRRALAFRAAVARAAATAECGGRHVKPKGGACPALETEAVLWPPPEFSLVLVVMRSRGERGRILGVAAFNFSHCGVALGLPEGLHGRLLTEVRGGDGLQQPSISGPCSRGSELGGREEVAPNTARLFLVDQACAQAVEDPNVPLVPARFTLLYFSGWSAPHIHFRICGHWSSLPGWPLARSAPPPGRGPGECSSKSKFGCWWRIAIPLPCRECCVEFVLNDGAPGGGPQSWDNPVIGGNYYIPKPGTYALERGSVCPLSRGSH</sequence>
<reference evidence="13" key="1">
    <citation type="submission" date="2023-10" db="EMBL/GenBank/DDBJ databases">
        <authorList>
            <person name="Chen Y."/>
            <person name="Shah S."/>
            <person name="Dougan E. K."/>
            <person name="Thang M."/>
            <person name="Chan C."/>
        </authorList>
    </citation>
    <scope>NUCLEOTIDE SEQUENCE [LARGE SCALE GENOMIC DNA]</scope>
</reference>
<evidence type="ECO:0000256" key="1">
    <source>
        <dbReference type="ARBA" id="ARBA00000548"/>
    </source>
</evidence>
<comment type="catalytic activity">
    <reaction evidence="1 9">
        <text>Endohydrolysis of (1-&gt;4)-alpha-D-glucosidic linkages in polysaccharides containing three or more (1-&gt;4)-alpha-linked D-glucose units.</text>
        <dbReference type="EC" id="3.2.1.1"/>
    </reaction>
</comment>
<keyword evidence="11" id="KW-1133">Transmembrane helix</keyword>
<comment type="caution">
    <text evidence="13">The sequence shown here is derived from an EMBL/GenBank/DDBJ whole genome shotgun (WGS) entry which is preliminary data.</text>
</comment>
<dbReference type="Pfam" id="PF00128">
    <property type="entry name" value="Alpha-amylase"/>
    <property type="match status" value="1"/>
</dbReference>
<evidence type="ECO:0000259" key="12">
    <source>
        <dbReference type="SMART" id="SM00642"/>
    </source>
</evidence>
<gene>
    <name evidence="13" type="ORF">PCOR1329_LOCUS47664</name>
</gene>
<dbReference type="Proteomes" id="UP001189429">
    <property type="component" value="Unassembled WGS sequence"/>
</dbReference>
<feature type="region of interest" description="Disordered" evidence="10">
    <location>
        <begin position="140"/>
        <end position="169"/>
    </location>
</feature>
<evidence type="ECO:0000256" key="3">
    <source>
        <dbReference type="ARBA" id="ARBA00008061"/>
    </source>
</evidence>
<organism evidence="13 14">
    <name type="scientific">Prorocentrum cordatum</name>
    <dbReference type="NCBI Taxonomy" id="2364126"/>
    <lineage>
        <taxon>Eukaryota</taxon>
        <taxon>Sar</taxon>
        <taxon>Alveolata</taxon>
        <taxon>Dinophyceae</taxon>
        <taxon>Prorocentrales</taxon>
        <taxon>Prorocentraceae</taxon>
        <taxon>Prorocentrum</taxon>
    </lineage>
</organism>
<evidence type="ECO:0000256" key="9">
    <source>
        <dbReference type="RuleBase" id="RU361134"/>
    </source>
</evidence>
<dbReference type="SMART" id="SM00642">
    <property type="entry name" value="Aamy"/>
    <property type="match status" value="1"/>
</dbReference>
<evidence type="ECO:0000313" key="13">
    <source>
        <dbReference type="EMBL" id="CAK0857575.1"/>
    </source>
</evidence>
<evidence type="ECO:0000256" key="8">
    <source>
        <dbReference type="RuleBase" id="RU003615"/>
    </source>
</evidence>
<keyword evidence="11" id="KW-0812">Transmembrane</keyword>
<dbReference type="EMBL" id="CAUYUJ010015742">
    <property type="protein sequence ID" value="CAK0857575.1"/>
    <property type="molecule type" value="Genomic_DNA"/>
</dbReference>
<comment type="cofactor">
    <cofactor evidence="2">
        <name>Ca(2+)</name>
        <dbReference type="ChEBI" id="CHEBI:29108"/>
    </cofactor>
</comment>
<evidence type="ECO:0000256" key="11">
    <source>
        <dbReference type="SAM" id="Phobius"/>
    </source>
</evidence>
<evidence type="ECO:0000313" key="14">
    <source>
        <dbReference type="Proteomes" id="UP001189429"/>
    </source>
</evidence>
<dbReference type="PANTHER" id="PTHR43447">
    <property type="entry name" value="ALPHA-AMYLASE"/>
    <property type="match status" value="1"/>
</dbReference>
<evidence type="ECO:0000256" key="6">
    <source>
        <dbReference type="ARBA" id="ARBA00023277"/>
    </source>
</evidence>
<feature type="non-terminal residue" evidence="13">
    <location>
        <position position="1"/>
    </location>
</feature>
<protein>
    <recommendedName>
        <fullName evidence="4 9">Alpha-amylase</fullName>
        <ecNumber evidence="4 9">3.2.1.1</ecNumber>
    </recommendedName>
</protein>
<dbReference type="EC" id="3.2.1.1" evidence="4 9"/>
<comment type="similarity">
    <text evidence="3 8">Belongs to the glycosyl hydrolase 13 family.</text>
</comment>
<evidence type="ECO:0000256" key="2">
    <source>
        <dbReference type="ARBA" id="ARBA00001913"/>
    </source>
</evidence>
<feature type="domain" description="Glycosyl hydrolase family 13 catalytic" evidence="12">
    <location>
        <begin position="178"/>
        <end position="528"/>
    </location>
</feature>
<dbReference type="PRINTS" id="PR00110">
    <property type="entry name" value="ALPHAAMYLASE"/>
</dbReference>
<keyword evidence="6 9" id="KW-0119">Carbohydrate metabolism</keyword>
<dbReference type="Gene3D" id="2.60.40.10">
    <property type="entry name" value="Immunoglobulins"/>
    <property type="match status" value="1"/>
</dbReference>
<dbReference type="InterPro" id="IPR017853">
    <property type="entry name" value="GH"/>
</dbReference>
<name>A0ABN9UF94_9DINO</name>
<dbReference type="InterPro" id="IPR006047">
    <property type="entry name" value="GH13_cat_dom"/>
</dbReference>
<dbReference type="Gene3D" id="3.20.20.80">
    <property type="entry name" value="Glycosidases"/>
    <property type="match status" value="1"/>
</dbReference>
<evidence type="ECO:0000256" key="10">
    <source>
        <dbReference type="SAM" id="MobiDB-lite"/>
    </source>
</evidence>
<proteinExistence type="inferred from homology"/>
<dbReference type="SUPFAM" id="SSF51445">
    <property type="entry name" value="(Trans)glycosidases"/>
    <property type="match status" value="1"/>
</dbReference>
<evidence type="ECO:0000256" key="5">
    <source>
        <dbReference type="ARBA" id="ARBA00022801"/>
    </source>
</evidence>
<evidence type="ECO:0000256" key="7">
    <source>
        <dbReference type="ARBA" id="ARBA00023295"/>
    </source>
</evidence>
<keyword evidence="5 9" id="KW-0378">Hydrolase</keyword>
<keyword evidence="7 9" id="KW-0326">Glycosidase</keyword>